<gene>
    <name evidence="2" type="ORF">N7460_009952</name>
</gene>
<accession>A0AAD6N573</accession>
<keyword evidence="3" id="KW-1185">Reference proteome</keyword>
<feature type="compositionally biased region" description="Basic and acidic residues" evidence="1">
    <location>
        <begin position="1"/>
        <end position="12"/>
    </location>
</feature>
<reference evidence="2" key="1">
    <citation type="journal article" date="2023" name="IMA Fungus">
        <title>Comparative genomic study of the Penicillium genus elucidates a diverse pangenome and 15 lateral gene transfer events.</title>
        <authorList>
            <person name="Petersen C."/>
            <person name="Sorensen T."/>
            <person name="Nielsen M.R."/>
            <person name="Sondergaard T.E."/>
            <person name="Sorensen J.L."/>
            <person name="Fitzpatrick D.A."/>
            <person name="Frisvad J.C."/>
            <person name="Nielsen K.L."/>
        </authorList>
    </citation>
    <scope>NUCLEOTIDE SEQUENCE</scope>
    <source>
        <strain evidence="2">IBT 15450</strain>
    </source>
</reference>
<comment type="caution">
    <text evidence="2">The sequence shown here is derived from an EMBL/GenBank/DDBJ whole genome shotgun (WGS) entry which is preliminary data.</text>
</comment>
<reference evidence="2" key="2">
    <citation type="submission" date="2023-01" db="EMBL/GenBank/DDBJ databases">
        <authorList>
            <person name="Petersen C."/>
        </authorList>
    </citation>
    <scope>NUCLEOTIDE SEQUENCE</scope>
    <source>
        <strain evidence="2">IBT 15450</strain>
    </source>
</reference>
<dbReference type="EMBL" id="JAQJZL010000012">
    <property type="protein sequence ID" value="KAJ6034135.1"/>
    <property type="molecule type" value="Genomic_DNA"/>
</dbReference>
<dbReference type="Proteomes" id="UP001219568">
    <property type="component" value="Unassembled WGS sequence"/>
</dbReference>
<organism evidence="2 3">
    <name type="scientific">Penicillium canescens</name>
    <dbReference type="NCBI Taxonomy" id="5083"/>
    <lineage>
        <taxon>Eukaryota</taxon>
        <taxon>Fungi</taxon>
        <taxon>Dikarya</taxon>
        <taxon>Ascomycota</taxon>
        <taxon>Pezizomycotina</taxon>
        <taxon>Eurotiomycetes</taxon>
        <taxon>Eurotiomycetidae</taxon>
        <taxon>Eurotiales</taxon>
        <taxon>Aspergillaceae</taxon>
        <taxon>Penicillium</taxon>
    </lineage>
</organism>
<protein>
    <submittedName>
        <fullName evidence="2">Uncharacterized protein</fullName>
    </submittedName>
</protein>
<evidence type="ECO:0000256" key="1">
    <source>
        <dbReference type="SAM" id="MobiDB-lite"/>
    </source>
</evidence>
<evidence type="ECO:0000313" key="2">
    <source>
        <dbReference type="EMBL" id="KAJ6034135.1"/>
    </source>
</evidence>
<proteinExistence type="predicted"/>
<name>A0AAD6N573_PENCN</name>
<sequence length="96" mass="10701">MDKAAKKVRTESSSDSGILEECKKETTPPPRTVAIVVDVVQNRGAIRIFEKESGEYVDGVGTEEEGFRIIIPWRDTWRFRASGVVEVGYIIANEAD</sequence>
<evidence type="ECO:0000313" key="3">
    <source>
        <dbReference type="Proteomes" id="UP001219568"/>
    </source>
</evidence>
<feature type="region of interest" description="Disordered" evidence="1">
    <location>
        <begin position="1"/>
        <end position="26"/>
    </location>
</feature>
<dbReference type="AlphaFoldDB" id="A0AAD6N573"/>